<dbReference type="InterPro" id="IPR051695">
    <property type="entry name" value="Phosphoglycerate_Mutase"/>
</dbReference>
<accession>A0A939LUX3</accession>
<dbReference type="GO" id="GO:0005829">
    <property type="term" value="C:cytosol"/>
    <property type="evidence" value="ECO:0007669"/>
    <property type="project" value="TreeGrafter"/>
</dbReference>
<dbReference type="RefSeq" id="WP_208055413.1">
    <property type="nucleotide sequence ID" value="NZ_JAGEMK010000003.1"/>
</dbReference>
<dbReference type="SUPFAM" id="SSF53254">
    <property type="entry name" value="Phosphoglycerate mutase-like"/>
    <property type="match status" value="1"/>
</dbReference>
<dbReference type="InterPro" id="IPR029033">
    <property type="entry name" value="His_PPase_superfam"/>
</dbReference>
<dbReference type="AlphaFoldDB" id="A0A939LUX3"/>
<dbReference type="GO" id="GO:0045820">
    <property type="term" value="P:negative regulation of glycolytic process"/>
    <property type="evidence" value="ECO:0007669"/>
    <property type="project" value="TreeGrafter"/>
</dbReference>
<sequence>MPPADPALSPTPLTLHLVRHGRTVYNTEGRLQGWCDSPLTEEGLDGVRVTADHLSATPFTAAYASPSGRTVATARELLRHHPDTSLTTLDGLREFSFGDYEATPEVELWARIDPHEMFTGVLMGTFEGLPGGESSSDYLARVSAAFEEIAAAHSAGDHVLVVGHGVTLMAYLVMVHGAAVAPLANASISTVEIDADGGRRVVRTGHEPAAQLRF</sequence>
<dbReference type="GO" id="GO:0004331">
    <property type="term" value="F:fructose-2,6-bisphosphate 2-phosphatase activity"/>
    <property type="evidence" value="ECO:0007669"/>
    <property type="project" value="TreeGrafter"/>
</dbReference>
<gene>
    <name evidence="3" type="ORF">J4G33_08005</name>
</gene>
<dbReference type="Gene3D" id="3.40.50.1240">
    <property type="entry name" value="Phosphoglycerate mutase-like"/>
    <property type="match status" value="1"/>
</dbReference>
<dbReference type="Pfam" id="PF00300">
    <property type="entry name" value="His_Phos_1"/>
    <property type="match status" value="1"/>
</dbReference>
<evidence type="ECO:0000313" key="4">
    <source>
        <dbReference type="Proteomes" id="UP000664209"/>
    </source>
</evidence>
<keyword evidence="1" id="KW-0378">Hydrolase</keyword>
<evidence type="ECO:0000313" key="3">
    <source>
        <dbReference type="EMBL" id="MBO1751742.1"/>
    </source>
</evidence>
<comment type="caution">
    <text evidence="3">The sequence shown here is derived from an EMBL/GenBank/DDBJ whole genome shotgun (WGS) entry which is preliminary data.</text>
</comment>
<dbReference type="SMART" id="SM00855">
    <property type="entry name" value="PGAM"/>
    <property type="match status" value="1"/>
</dbReference>
<dbReference type="EMBL" id="JAGEMK010000003">
    <property type="protein sequence ID" value="MBO1751742.1"/>
    <property type="molecule type" value="Genomic_DNA"/>
</dbReference>
<dbReference type="PANTHER" id="PTHR46517:SF1">
    <property type="entry name" value="FRUCTOSE-2,6-BISPHOSPHATASE TIGAR"/>
    <property type="match status" value="1"/>
</dbReference>
<keyword evidence="4" id="KW-1185">Reference proteome</keyword>
<dbReference type="InterPro" id="IPR013078">
    <property type="entry name" value="His_Pase_superF_clade-1"/>
</dbReference>
<feature type="binding site" evidence="2">
    <location>
        <position position="69"/>
    </location>
    <ligand>
        <name>substrate</name>
    </ligand>
</feature>
<organism evidence="3 4">
    <name type="scientific">Actinotalea soli</name>
    <dbReference type="NCBI Taxonomy" id="2819234"/>
    <lineage>
        <taxon>Bacteria</taxon>
        <taxon>Bacillati</taxon>
        <taxon>Actinomycetota</taxon>
        <taxon>Actinomycetes</taxon>
        <taxon>Micrococcales</taxon>
        <taxon>Cellulomonadaceae</taxon>
        <taxon>Actinotalea</taxon>
    </lineage>
</organism>
<name>A0A939LUX3_9CELL</name>
<dbReference type="Proteomes" id="UP000664209">
    <property type="component" value="Unassembled WGS sequence"/>
</dbReference>
<reference evidence="3" key="1">
    <citation type="submission" date="2021-03" db="EMBL/GenBank/DDBJ databases">
        <title>Actinotalea soli sp. nov., isolated from soil.</title>
        <authorList>
            <person name="Ping W."/>
            <person name="Zhang J."/>
        </authorList>
    </citation>
    <scope>NUCLEOTIDE SEQUENCE</scope>
    <source>
        <strain evidence="3">BY-33</strain>
    </source>
</reference>
<evidence type="ECO:0000256" key="2">
    <source>
        <dbReference type="PIRSR" id="PIRSR613078-2"/>
    </source>
</evidence>
<dbReference type="GO" id="GO:0043456">
    <property type="term" value="P:regulation of pentose-phosphate shunt"/>
    <property type="evidence" value="ECO:0007669"/>
    <property type="project" value="TreeGrafter"/>
</dbReference>
<evidence type="ECO:0000256" key="1">
    <source>
        <dbReference type="ARBA" id="ARBA00022801"/>
    </source>
</evidence>
<dbReference type="CDD" id="cd07067">
    <property type="entry name" value="HP_PGM_like"/>
    <property type="match status" value="1"/>
</dbReference>
<protein>
    <submittedName>
        <fullName evidence="3">Histidine phosphatase family protein</fullName>
    </submittedName>
</protein>
<feature type="binding site" evidence="2">
    <location>
        <begin position="19"/>
        <end position="26"/>
    </location>
    <ligand>
        <name>substrate</name>
    </ligand>
</feature>
<proteinExistence type="predicted"/>
<dbReference type="PANTHER" id="PTHR46517">
    <property type="entry name" value="FRUCTOSE-2,6-BISPHOSPHATASE TIGAR"/>
    <property type="match status" value="1"/>
</dbReference>